<keyword evidence="1 2" id="KW-0378">Hydrolase</keyword>
<protein>
    <submittedName>
        <fullName evidence="2">Alpha-ribazole phosphatase family protein</fullName>
        <ecNumber evidence="2">3.1.3.73</ecNumber>
    </submittedName>
</protein>
<reference evidence="3" key="1">
    <citation type="submission" date="2024-06" db="EMBL/GenBank/DDBJ databases">
        <title>Radixoralia hellwigii gen. nov., sp nov., isolated from a root canal in the human oral cavity.</title>
        <authorList>
            <person name="Bartsch S."/>
            <person name="Wittmer A."/>
            <person name="Schulz A.-K."/>
            <person name="Neumann-Schaal M."/>
            <person name="Wolf J."/>
            <person name="Gronow S."/>
            <person name="Tennert C."/>
            <person name="Haecker G."/>
            <person name="Cieplik F."/>
            <person name="Al-Ahmad A."/>
        </authorList>
    </citation>
    <scope>NUCLEOTIDE SEQUENCE [LARGE SCALE GENOMIC DNA]</scope>
    <source>
        <strain evidence="3">Wk13</strain>
    </source>
</reference>
<name>A0ABV4UH26_9RHOO</name>
<dbReference type="PANTHER" id="PTHR46517:SF1">
    <property type="entry name" value="FRUCTOSE-2,6-BISPHOSPHATASE TIGAR"/>
    <property type="match status" value="1"/>
</dbReference>
<dbReference type="GO" id="GO:0043755">
    <property type="term" value="F:alpha-ribazole phosphatase activity"/>
    <property type="evidence" value="ECO:0007669"/>
    <property type="project" value="UniProtKB-EC"/>
</dbReference>
<keyword evidence="3" id="KW-1185">Reference proteome</keyword>
<evidence type="ECO:0000313" key="2">
    <source>
        <dbReference type="EMBL" id="MFA9950907.1"/>
    </source>
</evidence>
<dbReference type="Gene3D" id="3.40.50.1240">
    <property type="entry name" value="Phosphoglycerate mutase-like"/>
    <property type="match status" value="1"/>
</dbReference>
<proteinExistence type="predicted"/>
<dbReference type="SUPFAM" id="SSF53254">
    <property type="entry name" value="Phosphoglycerate mutase-like"/>
    <property type="match status" value="1"/>
</dbReference>
<sequence length="172" mass="18956">MQVFLIRHTRPQLAAGICYGQLDVACEDPLPVARQLRVQIPCDTPIFCSPLKRARVLAEALGKPYGVTPCIDARLSEISFGAWEGKPWEDIDRAALDMWAADVLHFVPPGGESVAQLRARVIAFAETLRLPRVAIVAHAGVMKTLCGYWQKLPSEAWSQLEFSFGGLVEITV</sequence>
<dbReference type="SMART" id="SM00855">
    <property type="entry name" value="PGAM"/>
    <property type="match status" value="1"/>
</dbReference>
<dbReference type="InterPro" id="IPR029033">
    <property type="entry name" value="His_PPase_superfam"/>
</dbReference>
<dbReference type="CDD" id="cd07067">
    <property type="entry name" value="HP_PGM_like"/>
    <property type="match status" value="1"/>
</dbReference>
<dbReference type="InterPro" id="IPR013078">
    <property type="entry name" value="His_Pase_superF_clade-1"/>
</dbReference>
<comment type="caution">
    <text evidence="2">The sequence shown here is derived from an EMBL/GenBank/DDBJ whole genome shotgun (WGS) entry which is preliminary data.</text>
</comment>
<evidence type="ECO:0000313" key="3">
    <source>
        <dbReference type="Proteomes" id="UP001574673"/>
    </source>
</evidence>
<dbReference type="Proteomes" id="UP001574673">
    <property type="component" value="Unassembled WGS sequence"/>
</dbReference>
<dbReference type="RefSeq" id="WP_418891998.1">
    <property type="nucleotide sequence ID" value="NZ_JBEUWX010000003.1"/>
</dbReference>
<gene>
    <name evidence="2" type="primary">cobC</name>
    <name evidence="2" type="ORF">ABCS64_11325</name>
</gene>
<dbReference type="InterPro" id="IPR051695">
    <property type="entry name" value="Phosphoglycerate_Mutase"/>
</dbReference>
<dbReference type="PANTHER" id="PTHR46517">
    <property type="entry name" value="FRUCTOSE-2,6-BISPHOSPHATASE TIGAR"/>
    <property type="match status" value="1"/>
</dbReference>
<dbReference type="EMBL" id="JBEUWX010000003">
    <property type="protein sequence ID" value="MFA9950907.1"/>
    <property type="molecule type" value="Genomic_DNA"/>
</dbReference>
<dbReference type="EC" id="3.1.3.73" evidence="2"/>
<accession>A0ABV4UH26</accession>
<organism evidence="2 3">
    <name type="scientific">Dentiradicibacter hellwigii</name>
    <dbReference type="NCBI Taxonomy" id="3149053"/>
    <lineage>
        <taxon>Bacteria</taxon>
        <taxon>Pseudomonadati</taxon>
        <taxon>Pseudomonadota</taxon>
        <taxon>Betaproteobacteria</taxon>
        <taxon>Rhodocyclales</taxon>
        <taxon>Rhodocyclaceae</taxon>
        <taxon>Dentiradicibacter</taxon>
    </lineage>
</organism>
<evidence type="ECO:0000256" key="1">
    <source>
        <dbReference type="ARBA" id="ARBA00022801"/>
    </source>
</evidence>
<dbReference type="Pfam" id="PF00300">
    <property type="entry name" value="His_Phos_1"/>
    <property type="match status" value="1"/>
</dbReference>